<dbReference type="Proteomes" id="UP001497480">
    <property type="component" value="Unassembled WGS sequence"/>
</dbReference>
<organism evidence="2 3">
    <name type="scientific">Lupinus luteus</name>
    <name type="common">European yellow lupine</name>
    <dbReference type="NCBI Taxonomy" id="3873"/>
    <lineage>
        <taxon>Eukaryota</taxon>
        <taxon>Viridiplantae</taxon>
        <taxon>Streptophyta</taxon>
        <taxon>Embryophyta</taxon>
        <taxon>Tracheophyta</taxon>
        <taxon>Spermatophyta</taxon>
        <taxon>Magnoliopsida</taxon>
        <taxon>eudicotyledons</taxon>
        <taxon>Gunneridae</taxon>
        <taxon>Pentapetalae</taxon>
        <taxon>rosids</taxon>
        <taxon>fabids</taxon>
        <taxon>Fabales</taxon>
        <taxon>Fabaceae</taxon>
        <taxon>Papilionoideae</taxon>
        <taxon>50 kb inversion clade</taxon>
        <taxon>genistoids sensu lato</taxon>
        <taxon>core genistoids</taxon>
        <taxon>Genisteae</taxon>
        <taxon>Lupinus</taxon>
    </lineage>
</organism>
<sequence length="149" mass="17001">MTAILERCESESLWGPFRNWITSTENRLYIEWFGVLMIPTLLTATSVFIIAFIAAPPVDIHGIRDPISGSLLSGSLLLRLSSLYAQGSRSDARVTLSRCRFSSLFLVYLPFPFESFLSAPVVSHHWKLRTEDPLLNRFGLMWRLFYEVG</sequence>
<keyword evidence="1" id="KW-0472">Membrane</keyword>
<feature type="transmembrane region" description="Helical" evidence="1">
    <location>
        <begin position="28"/>
        <end position="55"/>
    </location>
</feature>
<evidence type="ECO:0000313" key="3">
    <source>
        <dbReference type="Proteomes" id="UP001497480"/>
    </source>
</evidence>
<dbReference type="SUPFAM" id="SSF81483">
    <property type="entry name" value="Bacterial photosystem II reaction centre, L and M subunits"/>
    <property type="match status" value="1"/>
</dbReference>
<evidence type="ECO:0000256" key="1">
    <source>
        <dbReference type="SAM" id="Phobius"/>
    </source>
</evidence>
<keyword evidence="3" id="KW-1185">Reference proteome</keyword>
<proteinExistence type="predicted"/>
<name>A0AAV1YMU2_LUPLU</name>
<evidence type="ECO:0000313" key="2">
    <source>
        <dbReference type="EMBL" id="CAL0335103.1"/>
    </source>
</evidence>
<dbReference type="AlphaFoldDB" id="A0AAV1YMU2"/>
<dbReference type="InterPro" id="IPR036854">
    <property type="entry name" value="Photo_II_D1/D2_sf"/>
</dbReference>
<keyword evidence="1" id="KW-1133">Transmembrane helix</keyword>
<reference evidence="2 3" key="1">
    <citation type="submission" date="2024-03" db="EMBL/GenBank/DDBJ databases">
        <authorList>
            <person name="Martinez-Hernandez J."/>
        </authorList>
    </citation>
    <scope>NUCLEOTIDE SEQUENCE [LARGE SCALE GENOMIC DNA]</scope>
</reference>
<protein>
    <submittedName>
        <fullName evidence="2">Uncharacterized protein</fullName>
    </submittedName>
</protein>
<keyword evidence="1" id="KW-0812">Transmembrane</keyword>
<dbReference type="EMBL" id="CAXHTB010000026">
    <property type="protein sequence ID" value="CAL0335103.1"/>
    <property type="molecule type" value="Genomic_DNA"/>
</dbReference>
<comment type="caution">
    <text evidence="2">The sequence shown here is derived from an EMBL/GenBank/DDBJ whole genome shotgun (WGS) entry which is preliminary data.</text>
</comment>
<gene>
    <name evidence="2" type="ORF">LLUT_LOCUS36163</name>
</gene>
<dbReference type="GO" id="GO:0009772">
    <property type="term" value="P:photosynthetic electron transport in photosystem II"/>
    <property type="evidence" value="ECO:0007669"/>
    <property type="project" value="InterPro"/>
</dbReference>
<accession>A0AAV1YMU2</accession>